<reference evidence="3" key="1">
    <citation type="submission" date="2023-05" db="EMBL/GenBank/DDBJ databases">
        <title>Whole genome sequence of Commensalibacter sp.</title>
        <authorList>
            <person name="Charoenyingcharoen P."/>
            <person name="Yukphan P."/>
        </authorList>
    </citation>
    <scope>NUCLEOTIDE SEQUENCE</scope>
    <source>
        <strain evidence="3">TBRC 10068</strain>
    </source>
</reference>
<keyword evidence="1" id="KW-1133">Transmembrane helix</keyword>
<proteinExistence type="predicted"/>
<evidence type="ECO:0000256" key="1">
    <source>
        <dbReference type="SAM" id="Phobius"/>
    </source>
</evidence>
<sequence length="110" mass="11714">MKKIFTKRNAVFLASFLMLLRSKTVYAASSGGGGSLPWETPLQTVMQSMDGPVAYAVSIIGIVAAGATLIWGGEVSEFTRRIVYLVLIIALVALATSVYSSLFSNGAVFF</sequence>
<dbReference type="Proteomes" id="UP001431775">
    <property type="component" value="Unassembled WGS sequence"/>
</dbReference>
<comment type="caution">
    <text evidence="3">The sequence shown here is derived from an EMBL/GenBank/DDBJ whole genome shotgun (WGS) entry which is preliminary data.</text>
</comment>
<evidence type="ECO:0000313" key="4">
    <source>
        <dbReference type="Proteomes" id="UP001431775"/>
    </source>
</evidence>
<feature type="chain" id="PRO_5047492056" evidence="2">
    <location>
        <begin position="28"/>
        <end position="110"/>
    </location>
</feature>
<name>A0ABT6QAF8_9PROT</name>
<keyword evidence="4" id="KW-1185">Reference proteome</keyword>
<dbReference type="EMBL" id="JASBAN010000003">
    <property type="protein sequence ID" value="MDI2113892.1"/>
    <property type="molecule type" value="Genomic_DNA"/>
</dbReference>
<dbReference type="InterPro" id="IPR007039">
    <property type="entry name" value="TrbC/VirB2"/>
</dbReference>
<protein>
    <submittedName>
        <fullName evidence="3">TrbC/VirB2 family protein</fullName>
    </submittedName>
</protein>
<evidence type="ECO:0000313" key="3">
    <source>
        <dbReference type="EMBL" id="MDI2113892.1"/>
    </source>
</evidence>
<feature type="transmembrane region" description="Helical" evidence="1">
    <location>
        <begin position="82"/>
        <end position="102"/>
    </location>
</feature>
<evidence type="ECO:0000256" key="2">
    <source>
        <dbReference type="SAM" id="SignalP"/>
    </source>
</evidence>
<accession>A0ABT6QAF8</accession>
<dbReference type="RefSeq" id="WP_281463543.1">
    <property type="nucleotide sequence ID" value="NZ_JASBAN010000003.1"/>
</dbReference>
<dbReference type="Pfam" id="PF04956">
    <property type="entry name" value="TrbC"/>
    <property type="match status" value="1"/>
</dbReference>
<feature type="signal peptide" evidence="2">
    <location>
        <begin position="1"/>
        <end position="27"/>
    </location>
</feature>
<keyword evidence="1" id="KW-0812">Transmembrane</keyword>
<gene>
    <name evidence="3" type="ORF">QJV33_11490</name>
</gene>
<keyword evidence="2" id="KW-0732">Signal</keyword>
<organism evidence="3 4">
    <name type="scientific">Commensalibacter nepenthis</name>
    <dbReference type="NCBI Taxonomy" id="3043872"/>
    <lineage>
        <taxon>Bacteria</taxon>
        <taxon>Pseudomonadati</taxon>
        <taxon>Pseudomonadota</taxon>
        <taxon>Alphaproteobacteria</taxon>
        <taxon>Acetobacterales</taxon>
        <taxon>Acetobacteraceae</taxon>
    </lineage>
</organism>
<feature type="transmembrane region" description="Helical" evidence="1">
    <location>
        <begin position="51"/>
        <end position="70"/>
    </location>
</feature>
<keyword evidence="1" id="KW-0472">Membrane</keyword>